<evidence type="ECO:0000313" key="2">
    <source>
        <dbReference type="EMBL" id="KAH9365020.1"/>
    </source>
</evidence>
<dbReference type="InterPro" id="IPR005135">
    <property type="entry name" value="Endo/exonuclease/phosphatase"/>
</dbReference>
<dbReference type="InterPro" id="IPR036691">
    <property type="entry name" value="Endo/exonu/phosph_ase_sf"/>
</dbReference>
<keyword evidence="3" id="KW-1185">Reference proteome</keyword>
<dbReference type="Gene3D" id="3.60.10.10">
    <property type="entry name" value="Endonuclease/exonuclease/phosphatase"/>
    <property type="match status" value="1"/>
</dbReference>
<dbReference type="Pfam" id="PF14529">
    <property type="entry name" value="Exo_endo_phos_2"/>
    <property type="match status" value="1"/>
</dbReference>
<evidence type="ECO:0000259" key="1">
    <source>
        <dbReference type="Pfam" id="PF14529"/>
    </source>
</evidence>
<dbReference type="Proteomes" id="UP000821853">
    <property type="component" value="Unassembled WGS sequence"/>
</dbReference>
<dbReference type="AlphaFoldDB" id="A0A9J6FSD1"/>
<dbReference type="OrthoDB" id="6538096at2759"/>
<accession>A0A9J6FSD1</accession>
<feature type="domain" description="Endonuclease/exonuclease/phosphatase" evidence="1">
    <location>
        <begin position="8"/>
        <end position="112"/>
    </location>
</feature>
<dbReference type="SUPFAM" id="SSF56219">
    <property type="entry name" value="DNase I-like"/>
    <property type="match status" value="1"/>
</dbReference>
<reference evidence="2 3" key="1">
    <citation type="journal article" date="2020" name="Cell">
        <title>Large-Scale Comparative Analyses of Tick Genomes Elucidate Their Genetic Diversity and Vector Capacities.</title>
        <authorList>
            <consortium name="Tick Genome and Microbiome Consortium (TIGMIC)"/>
            <person name="Jia N."/>
            <person name="Wang J."/>
            <person name="Shi W."/>
            <person name="Du L."/>
            <person name="Sun Y."/>
            <person name="Zhan W."/>
            <person name="Jiang J.F."/>
            <person name="Wang Q."/>
            <person name="Zhang B."/>
            <person name="Ji P."/>
            <person name="Bell-Sakyi L."/>
            <person name="Cui X.M."/>
            <person name="Yuan T.T."/>
            <person name="Jiang B.G."/>
            <person name="Yang W.F."/>
            <person name="Lam T.T."/>
            <person name="Chang Q.C."/>
            <person name="Ding S.J."/>
            <person name="Wang X.J."/>
            <person name="Zhu J.G."/>
            <person name="Ruan X.D."/>
            <person name="Zhao L."/>
            <person name="Wei J.T."/>
            <person name="Ye R.Z."/>
            <person name="Que T.C."/>
            <person name="Du C.H."/>
            <person name="Zhou Y.H."/>
            <person name="Cheng J.X."/>
            <person name="Dai P.F."/>
            <person name="Guo W.B."/>
            <person name="Han X.H."/>
            <person name="Huang E.J."/>
            <person name="Li L.F."/>
            <person name="Wei W."/>
            <person name="Gao Y.C."/>
            <person name="Liu J.Z."/>
            <person name="Shao H.Z."/>
            <person name="Wang X."/>
            <person name="Wang C.C."/>
            <person name="Yang T.C."/>
            <person name="Huo Q.B."/>
            <person name="Li W."/>
            <person name="Chen H.Y."/>
            <person name="Chen S.E."/>
            <person name="Zhou L.G."/>
            <person name="Ni X.B."/>
            <person name="Tian J.H."/>
            <person name="Sheng Y."/>
            <person name="Liu T."/>
            <person name="Pan Y.S."/>
            <person name="Xia L.Y."/>
            <person name="Li J."/>
            <person name="Zhao F."/>
            <person name="Cao W.C."/>
        </authorList>
    </citation>
    <scope>NUCLEOTIDE SEQUENCE [LARGE SCALE GENOMIC DNA]</scope>
    <source>
        <strain evidence="2">HaeL-2018</strain>
    </source>
</reference>
<organism evidence="2 3">
    <name type="scientific">Haemaphysalis longicornis</name>
    <name type="common">Bush tick</name>
    <dbReference type="NCBI Taxonomy" id="44386"/>
    <lineage>
        <taxon>Eukaryota</taxon>
        <taxon>Metazoa</taxon>
        <taxon>Ecdysozoa</taxon>
        <taxon>Arthropoda</taxon>
        <taxon>Chelicerata</taxon>
        <taxon>Arachnida</taxon>
        <taxon>Acari</taxon>
        <taxon>Parasitiformes</taxon>
        <taxon>Ixodida</taxon>
        <taxon>Ixodoidea</taxon>
        <taxon>Ixodidae</taxon>
        <taxon>Haemaphysalinae</taxon>
        <taxon>Haemaphysalis</taxon>
    </lineage>
</organism>
<protein>
    <recommendedName>
        <fullName evidence="1">Endonuclease/exonuclease/phosphatase domain-containing protein</fullName>
    </recommendedName>
</protein>
<comment type="caution">
    <text evidence="2">The sequence shown here is derived from an EMBL/GenBank/DDBJ whole genome shotgun (WGS) entry which is preliminary data.</text>
</comment>
<dbReference type="EMBL" id="JABSTR010000003">
    <property type="protein sequence ID" value="KAH9365020.1"/>
    <property type="molecule type" value="Genomic_DNA"/>
</dbReference>
<name>A0A9J6FSD1_HAELO</name>
<dbReference type="GO" id="GO:0003824">
    <property type="term" value="F:catalytic activity"/>
    <property type="evidence" value="ECO:0007669"/>
    <property type="project" value="InterPro"/>
</dbReference>
<proteinExistence type="predicted"/>
<gene>
    <name evidence="2" type="ORF">HPB48_021478</name>
</gene>
<evidence type="ECO:0000313" key="3">
    <source>
        <dbReference type="Proteomes" id="UP000821853"/>
    </source>
</evidence>
<dbReference type="VEuPathDB" id="VectorBase:HLOH_049275"/>
<sequence>MSINPSKRSQRFRALLQKASTTMSQTLIPGADFTAAEAEWGYGYNTAKGKNLAQDTQDLDFALITDSVRRTRRGNSVTRDTNPDLTFIKNTEAVTVTCSNTKVDHGCDHAMVHIHVRTPNRMQCSKRTFSRMYLEEFRKQHDRKQLHEAEKIMDIEA</sequence>